<accession>A0A1H3Q9U2</accession>
<feature type="domain" description="RCK C-terminal" evidence="2">
    <location>
        <begin position="134"/>
        <end position="216"/>
    </location>
</feature>
<dbReference type="PROSITE" id="PS51201">
    <property type="entry name" value="RCK_N"/>
    <property type="match status" value="1"/>
</dbReference>
<dbReference type="EMBL" id="FNPV01000008">
    <property type="protein sequence ID" value="SDZ09469.1"/>
    <property type="molecule type" value="Genomic_DNA"/>
</dbReference>
<dbReference type="GO" id="GO:0008324">
    <property type="term" value="F:monoatomic cation transmembrane transporter activity"/>
    <property type="evidence" value="ECO:0007669"/>
    <property type="project" value="InterPro"/>
</dbReference>
<organism evidence="3 4">
    <name type="scientific">Tindallia californiensis</name>
    <dbReference type="NCBI Taxonomy" id="159292"/>
    <lineage>
        <taxon>Bacteria</taxon>
        <taxon>Bacillati</taxon>
        <taxon>Bacillota</taxon>
        <taxon>Clostridia</taxon>
        <taxon>Peptostreptococcales</taxon>
        <taxon>Tindalliaceae</taxon>
        <taxon>Tindallia</taxon>
    </lineage>
</organism>
<dbReference type="PROSITE" id="PS51202">
    <property type="entry name" value="RCK_C"/>
    <property type="match status" value="1"/>
</dbReference>
<dbReference type="Proteomes" id="UP000199230">
    <property type="component" value="Unassembled WGS sequence"/>
</dbReference>
<dbReference type="InterPro" id="IPR050721">
    <property type="entry name" value="Trk_Ktr_HKT_K-transport"/>
</dbReference>
<dbReference type="GO" id="GO:0006813">
    <property type="term" value="P:potassium ion transport"/>
    <property type="evidence" value="ECO:0007669"/>
    <property type="project" value="InterPro"/>
</dbReference>
<reference evidence="3 4" key="1">
    <citation type="submission" date="2016-10" db="EMBL/GenBank/DDBJ databases">
        <authorList>
            <person name="de Groot N.N."/>
        </authorList>
    </citation>
    <scope>NUCLEOTIDE SEQUENCE [LARGE SCALE GENOMIC DNA]</scope>
    <source>
        <strain evidence="3 4">APO</strain>
    </source>
</reference>
<dbReference type="InterPro" id="IPR036721">
    <property type="entry name" value="RCK_C_sf"/>
</dbReference>
<dbReference type="AlphaFoldDB" id="A0A1H3Q9U2"/>
<feature type="domain" description="RCK N-terminal" evidence="1">
    <location>
        <begin position="1"/>
        <end position="117"/>
    </location>
</feature>
<dbReference type="Pfam" id="PF02254">
    <property type="entry name" value="TrkA_N"/>
    <property type="match status" value="1"/>
</dbReference>
<dbReference type="RefSeq" id="WP_093314747.1">
    <property type="nucleotide sequence ID" value="NZ_FNPV01000008.1"/>
</dbReference>
<dbReference type="PANTHER" id="PTHR43833">
    <property type="entry name" value="POTASSIUM CHANNEL PROTEIN 2-RELATED-RELATED"/>
    <property type="match status" value="1"/>
</dbReference>
<keyword evidence="4" id="KW-1185">Reference proteome</keyword>
<evidence type="ECO:0000259" key="1">
    <source>
        <dbReference type="PROSITE" id="PS51201"/>
    </source>
</evidence>
<dbReference type="InterPro" id="IPR003148">
    <property type="entry name" value="RCK_N"/>
</dbReference>
<dbReference type="PANTHER" id="PTHR43833:SF7">
    <property type="entry name" value="KTR SYSTEM POTASSIUM UPTAKE PROTEIN C"/>
    <property type="match status" value="1"/>
</dbReference>
<dbReference type="Gene3D" id="3.40.50.720">
    <property type="entry name" value="NAD(P)-binding Rossmann-like Domain"/>
    <property type="match status" value="1"/>
</dbReference>
<dbReference type="STRING" id="159292.SAMN05192546_108136"/>
<sequence>MKQFAVIGCGRFGGSVAKSLYKSGFDVLALDDDECVIRNIADEVTHAATIDIDDAIALKEVGIRNMDVVIIGIGSDLKASVMSTLLVKEMGVPYVVAKAQDEMHAKVLTKIGADRVIFPERDMGIRLAYNLTSTNILDFIELSPDYSILEIVSPKIWHDKSLMENNIRSRFGLSILAIKREEEINVSPQAEEIIRSKDVLIVVGSNEDLRKVQEHE</sequence>
<dbReference type="SUPFAM" id="SSF116726">
    <property type="entry name" value="TrkA C-terminal domain-like"/>
    <property type="match status" value="1"/>
</dbReference>
<dbReference type="Pfam" id="PF02080">
    <property type="entry name" value="TrkA_C"/>
    <property type="match status" value="1"/>
</dbReference>
<dbReference type="Gene3D" id="3.30.70.1450">
    <property type="entry name" value="Regulator of K+ conductance, C-terminal domain"/>
    <property type="match status" value="1"/>
</dbReference>
<dbReference type="InterPro" id="IPR036291">
    <property type="entry name" value="NAD(P)-bd_dom_sf"/>
</dbReference>
<proteinExistence type="predicted"/>
<dbReference type="InterPro" id="IPR006037">
    <property type="entry name" value="RCK_C"/>
</dbReference>
<evidence type="ECO:0000313" key="3">
    <source>
        <dbReference type="EMBL" id="SDZ09469.1"/>
    </source>
</evidence>
<dbReference type="SUPFAM" id="SSF51735">
    <property type="entry name" value="NAD(P)-binding Rossmann-fold domains"/>
    <property type="match status" value="1"/>
</dbReference>
<protein>
    <submittedName>
        <fullName evidence="3">Trk system potassium uptake protein TrkA</fullName>
    </submittedName>
</protein>
<dbReference type="OrthoDB" id="9776294at2"/>
<name>A0A1H3Q9U2_9FIRM</name>
<gene>
    <name evidence="3" type="ORF">SAMN05192546_108136</name>
</gene>
<evidence type="ECO:0000259" key="2">
    <source>
        <dbReference type="PROSITE" id="PS51202"/>
    </source>
</evidence>
<evidence type="ECO:0000313" key="4">
    <source>
        <dbReference type="Proteomes" id="UP000199230"/>
    </source>
</evidence>